<evidence type="ECO:0000259" key="4">
    <source>
        <dbReference type="PROSITE" id="PS51379"/>
    </source>
</evidence>
<keyword evidence="2" id="KW-0408">Iron</keyword>
<name>A0A1X7EPQ2_9BACT</name>
<dbReference type="PANTHER" id="PTHR42827:SF1">
    <property type="entry name" value="IRON-SULFUR CLUSTER-BINDING PROTEIN"/>
    <property type="match status" value="1"/>
</dbReference>
<dbReference type="Gene3D" id="3.30.70.20">
    <property type="match status" value="1"/>
</dbReference>
<protein>
    <submittedName>
        <fullName evidence="5">4Fe-4S double cluster binding domain-containing protein</fullName>
    </submittedName>
</protein>
<dbReference type="InterPro" id="IPR017900">
    <property type="entry name" value="4Fe4S_Fe_S_CS"/>
</dbReference>
<evidence type="ECO:0000256" key="2">
    <source>
        <dbReference type="ARBA" id="ARBA00023004"/>
    </source>
</evidence>
<dbReference type="GO" id="GO:0046872">
    <property type="term" value="F:metal ion binding"/>
    <property type="evidence" value="ECO:0007669"/>
    <property type="project" value="UniProtKB-KW"/>
</dbReference>
<keyword evidence="1" id="KW-0479">Metal-binding</keyword>
<dbReference type="InterPro" id="IPR017896">
    <property type="entry name" value="4Fe4S_Fe-S-bd"/>
</dbReference>
<dbReference type="GO" id="GO:0051536">
    <property type="term" value="F:iron-sulfur cluster binding"/>
    <property type="evidence" value="ECO:0007669"/>
    <property type="project" value="UniProtKB-KW"/>
</dbReference>
<accession>A0A1X7EPQ2</accession>
<proteinExistence type="predicted"/>
<gene>
    <name evidence="5" type="ORF">SAMN06295933_3252</name>
</gene>
<reference evidence="6" key="1">
    <citation type="submission" date="2017-04" db="EMBL/GenBank/DDBJ databases">
        <authorList>
            <person name="Varghese N."/>
            <person name="Submissions S."/>
        </authorList>
    </citation>
    <scope>NUCLEOTIDE SEQUENCE [LARGE SCALE GENOMIC DNA]</scope>
    <source>
        <strain evidence="6">K3S</strain>
    </source>
</reference>
<dbReference type="PANTHER" id="PTHR42827">
    <property type="entry name" value="IRON-SULFUR CLUSTER-BINDING PROTEIN-RELATED"/>
    <property type="match status" value="1"/>
</dbReference>
<organism evidence="5 6">
    <name type="scientific">Desulfovibrio gilichinskyi</name>
    <dbReference type="NCBI Taxonomy" id="1519643"/>
    <lineage>
        <taxon>Bacteria</taxon>
        <taxon>Pseudomonadati</taxon>
        <taxon>Thermodesulfobacteriota</taxon>
        <taxon>Desulfovibrionia</taxon>
        <taxon>Desulfovibrionales</taxon>
        <taxon>Desulfovibrionaceae</taxon>
        <taxon>Desulfovibrio</taxon>
    </lineage>
</organism>
<dbReference type="Pfam" id="PF13484">
    <property type="entry name" value="Fer4_16"/>
    <property type="match status" value="1"/>
</dbReference>
<keyword evidence="6" id="KW-1185">Reference proteome</keyword>
<dbReference type="Proteomes" id="UP000192906">
    <property type="component" value="Unassembled WGS sequence"/>
</dbReference>
<dbReference type="STRING" id="1519643.SAMN06295933_3252"/>
<dbReference type="PROSITE" id="PS00198">
    <property type="entry name" value="4FE4S_FER_1"/>
    <property type="match status" value="1"/>
</dbReference>
<dbReference type="AlphaFoldDB" id="A0A1X7EPQ2"/>
<dbReference type="OrthoDB" id="9815745at2"/>
<dbReference type="EMBL" id="FWZU01000005">
    <property type="protein sequence ID" value="SMF37670.1"/>
    <property type="molecule type" value="Genomic_DNA"/>
</dbReference>
<dbReference type="PROSITE" id="PS51379">
    <property type="entry name" value="4FE4S_FER_2"/>
    <property type="match status" value="1"/>
</dbReference>
<evidence type="ECO:0000256" key="3">
    <source>
        <dbReference type="ARBA" id="ARBA00023014"/>
    </source>
</evidence>
<feature type="domain" description="4Fe-4S ferredoxin-type" evidence="4">
    <location>
        <begin position="152"/>
        <end position="184"/>
    </location>
</feature>
<sequence>MEYTEKLKEYLKKEGADLVGVTDVHSLSELKTIPDNLLSPFTHAVSIAMRIPRAVFDFIIDQPTPLYSSMYQNVNRLLDEVAYKGAKKLQSDGYLSLPIPASQIIDHEEWHGAISHKAVARIAGLGWQGKNLLLITPEYGSKVRLVTILTNAPLSVDSPIANRCGKCRKCTEACPAGAIKDRSTKDYYKSRDEALDFSKCVLKLTGEFQHLPNVSGLICGVCIKVCPWGSKLR</sequence>
<dbReference type="RefSeq" id="WP_085104089.1">
    <property type="nucleotide sequence ID" value="NZ_FWZU01000005.1"/>
</dbReference>
<evidence type="ECO:0000256" key="1">
    <source>
        <dbReference type="ARBA" id="ARBA00022723"/>
    </source>
</evidence>
<evidence type="ECO:0000313" key="5">
    <source>
        <dbReference type="EMBL" id="SMF37670.1"/>
    </source>
</evidence>
<evidence type="ECO:0000313" key="6">
    <source>
        <dbReference type="Proteomes" id="UP000192906"/>
    </source>
</evidence>
<dbReference type="SUPFAM" id="SSF54862">
    <property type="entry name" value="4Fe-4S ferredoxins"/>
    <property type="match status" value="1"/>
</dbReference>
<keyword evidence="3" id="KW-0411">Iron-sulfur</keyword>